<accession>A0ABY5YIU6</accession>
<dbReference type="PANTHER" id="PTHR44520">
    <property type="entry name" value="RESPONSE REGULATOR RCP1-RELATED"/>
    <property type="match status" value="1"/>
</dbReference>
<dbReference type="CDD" id="cd17557">
    <property type="entry name" value="REC_Rcp-like"/>
    <property type="match status" value="1"/>
</dbReference>
<gene>
    <name evidence="3" type="ORF">N0D28_03490</name>
</gene>
<proteinExistence type="predicted"/>
<name>A0ABY5YIU6_9DEIO</name>
<keyword evidence="4" id="KW-1185">Reference proteome</keyword>
<protein>
    <submittedName>
        <fullName evidence="3">Response regulator</fullName>
    </submittedName>
</protein>
<dbReference type="SMART" id="SM00448">
    <property type="entry name" value="REC"/>
    <property type="match status" value="1"/>
</dbReference>
<dbReference type="PROSITE" id="PS50110">
    <property type="entry name" value="RESPONSE_REGULATORY"/>
    <property type="match status" value="1"/>
</dbReference>
<dbReference type="InterPro" id="IPR052893">
    <property type="entry name" value="TCS_response_regulator"/>
</dbReference>
<dbReference type="RefSeq" id="WP_260560996.1">
    <property type="nucleotide sequence ID" value="NZ_BAABEC010000009.1"/>
</dbReference>
<dbReference type="InterPro" id="IPR011006">
    <property type="entry name" value="CheY-like_superfamily"/>
</dbReference>
<sequence length="131" mass="14508">MLIDDNYADCLLAEEALNYPGLDCEFTFSESGPAVLESFKAGARLPDLLLLDINMPAMNGFEILKVIKTTSELRHLPVGILSTSRKPEDITAAYDLQANFYIVKPVEFSGFQAQLSGLLSFWRNAMLAAWS</sequence>
<evidence type="ECO:0000256" key="1">
    <source>
        <dbReference type="PROSITE-ProRule" id="PRU00169"/>
    </source>
</evidence>
<feature type="modified residue" description="4-aspartylphosphate" evidence="1">
    <location>
        <position position="52"/>
    </location>
</feature>
<dbReference type="Gene3D" id="3.40.50.2300">
    <property type="match status" value="1"/>
</dbReference>
<dbReference type="InterPro" id="IPR001789">
    <property type="entry name" value="Sig_transdc_resp-reg_receiver"/>
</dbReference>
<dbReference type="Pfam" id="PF00072">
    <property type="entry name" value="Response_reg"/>
    <property type="match status" value="1"/>
</dbReference>
<reference evidence="3" key="1">
    <citation type="submission" date="2022-09" db="EMBL/GenBank/DDBJ databases">
        <title>genome sequence of Deinococcus rubellus.</title>
        <authorList>
            <person name="Srinivasan S."/>
        </authorList>
    </citation>
    <scope>NUCLEOTIDE SEQUENCE</scope>
    <source>
        <strain evidence="3">Ant6</strain>
    </source>
</reference>
<dbReference type="SUPFAM" id="SSF52172">
    <property type="entry name" value="CheY-like"/>
    <property type="match status" value="1"/>
</dbReference>
<evidence type="ECO:0000313" key="3">
    <source>
        <dbReference type="EMBL" id="UWX64735.1"/>
    </source>
</evidence>
<dbReference type="Proteomes" id="UP001060261">
    <property type="component" value="Chromosome"/>
</dbReference>
<evidence type="ECO:0000313" key="4">
    <source>
        <dbReference type="Proteomes" id="UP001060261"/>
    </source>
</evidence>
<feature type="domain" description="Response regulatory" evidence="2">
    <location>
        <begin position="1"/>
        <end position="119"/>
    </location>
</feature>
<organism evidence="3 4">
    <name type="scientific">Deinococcus rubellus</name>
    <dbReference type="NCBI Taxonomy" id="1889240"/>
    <lineage>
        <taxon>Bacteria</taxon>
        <taxon>Thermotogati</taxon>
        <taxon>Deinococcota</taxon>
        <taxon>Deinococci</taxon>
        <taxon>Deinococcales</taxon>
        <taxon>Deinococcaceae</taxon>
        <taxon>Deinococcus</taxon>
    </lineage>
</organism>
<dbReference type="EMBL" id="CP104213">
    <property type="protein sequence ID" value="UWX64735.1"/>
    <property type="molecule type" value="Genomic_DNA"/>
</dbReference>
<evidence type="ECO:0000259" key="2">
    <source>
        <dbReference type="PROSITE" id="PS50110"/>
    </source>
</evidence>
<keyword evidence="1" id="KW-0597">Phosphoprotein</keyword>
<dbReference type="PANTHER" id="PTHR44520:SF2">
    <property type="entry name" value="RESPONSE REGULATOR RCP1"/>
    <property type="match status" value="1"/>
</dbReference>